<sequence>MENSPVNSYLTYLNINCPTLDAESLVHINTILHNTRWEDPISALDFNNIAVVALVEAEQCSDISLRNMYIEMALEALNEGRKLEEYPLCSAHLSIILALMGEMEQAMQLAFPLWMTTLHFIYGNSESILPAIAYIPSDINFLKSAGSSKTLQETLSAKTGAVQCLLLLTEALSRSLLVFYNKQGLRMLHLAQQIFPSLAAVNLKLGISSIVNSQLEGLLYLHRAREADPDNATILQSLYLAYRELQQTDVANFWLSEGEKLRQKNPECLEVQWARLAENKNFTYVPFEHQLLLAVEPSFRSIVTSVLIAEGDWFETEMEFWRTWIKPGMTVIDVGANVGVYTFSAARQVGEGGRVFAVEPFSGCIRCLEETCRVNHLSWVKVYAAAASDQNGTVLLSLSSASELNEIVPSSKAAEMNPNGFEKVTCLTLDSLIEAETLTQVDFLKIDAEGHELSVLLGSERLLSEFSPVILYENRAGSQGSNRPVAEYLMGRGYQLFRYQPYVQQLIPINMEEEDWQKYLNLIALPVQPINS</sequence>
<dbReference type="InterPro" id="IPR052514">
    <property type="entry name" value="SAM-dependent_MTase"/>
</dbReference>
<dbReference type="Proteomes" id="UP000664844">
    <property type="component" value="Unassembled WGS sequence"/>
</dbReference>
<dbReference type="SUPFAM" id="SSF53335">
    <property type="entry name" value="S-adenosyl-L-methionine-dependent methyltransferases"/>
    <property type="match status" value="1"/>
</dbReference>
<keyword evidence="3" id="KW-1185">Reference proteome</keyword>
<protein>
    <submittedName>
        <fullName evidence="2">FkbM family methyltransferase</fullName>
    </submittedName>
</protein>
<dbReference type="Gene3D" id="3.40.50.150">
    <property type="entry name" value="Vaccinia Virus protein VP39"/>
    <property type="match status" value="1"/>
</dbReference>
<feature type="domain" description="Methyltransferase FkbM" evidence="1">
    <location>
        <begin position="333"/>
        <end position="495"/>
    </location>
</feature>
<dbReference type="InterPro" id="IPR029063">
    <property type="entry name" value="SAM-dependent_MTases_sf"/>
</dbReference>
<keyword evidence="2" id="KW-0808">Transferase</keyword>
<dbReference type="GO" id="GO:0032259">
    <property type="term" value="P:methylation"/>
    <property type="evidence" value="ECO:0007669"/>
    <property type="project" value="UniProtKB-KW"/>
</dbReference>
<keyword evidence="2" id="KW-0489">Methyltransferase</keyword>
<evidence type="ECO:0000313" key="2">
    <source>
        <dbReference type="EMBL" id="MBO0349184.1"/>
    </source>
</evidence>
<dbReference type="InterPro" id="IPR006342">
    <property type="entry name" value="FkbM_mtfrase"/>
</dbReference>
<comment type="caution">
    <text evidence="2">The sequence shown here is derived from an EMBL/GenBank/DDBJ whole genome shotgun (WGS) entry which is preliminary data.</text>
</comment>
<proteinExistence type="predicted"/>
<dbReference type="PANTHER" id="PTHR34203:SF15">
    <property type="entry name" value="SLL1173 PROTEIN"/>
    <property type="match status" value="1"/>
</dbReference>
<evidence type="ECO:0000259" key="1">
    <source>
        <dbReference type="Pfam" id="PF05050"/>
    </source>
</evidence>
<dbReference type="NCBIfam" id="TIGR01444">
    <property type="entry name" value="fkbM_fam"/>
    <property type="match status" value="1"/>
</dbReference>
<dbReference type="Pfam" id="PF05050">
    <property type="entry name" value="Methyltransf_21"/>
    <property type="match status" value="1"/>
</dbReference>
<reference evidence="2 3" key="1">
    <citation type="submission" date="2021-03" db="EMBL/GenBank/DDBJ databases">
        <title>Metabolic Capacity of the Antarctic Cyanobacterium Phormidium pseudopriestleyi that Sustains Oxygenic Photosynthesis in the Presence of Hydrogen Sulfide.</title>
        <authorList>
            <person name="Lumian J.E."/>
            <person name="Jungblut A.D."/>
            <person name="Dillon M.L."/>
            <person name="Hawes I."/>
            <person name="Doran P.T."/>
            <person name="Mackey T.J."/>
            <person name="Dick G.J."/>
            <person name="Grettenberger C.L."/>
            <person name="Sumner D.Y."/>
        </authorList>
    </citation>
    <scope>NUCLEOTIDE SEQUENCE [LARGE SCALE GENOMIC DNA]</scope>
    <source>
        <strain evidence="2 3">FRX01</strain>
    </source>
</reference>
<accession>A0ABS3FPY4</accession>
<dbReference type="EMBL" id="JAFLQW010000237">
    <property type="protein sequence ID" value="MBO0349184.1"/>
    <property type="molecule type" value="Genomic_DNA"/>
</dbReference>
<gene>
    <name evidence="2" type="ORF">J0895_08720</name>
</gene>
<dbReference type="PANTHER" id="PTHR34203">
    <property type="entry name" value="METHYLTRANSFERASE, FKBM FAMILY PROTEIN"/>
    <property type="match status" value="1"/>
</dbReference>
<name>A0ABS3FPY4_9CYAN</name>
<dbReference type="GO" id="GO:0008168">
    <property type="term" value="F:methyltransferase activity"/>
    <property type="evidence" value="ECO:0007669"/>
    <property type="project" value="UniProtKB-KW"/>
</dbReference>
<organism evidence="2 3">
    <name type="scientific">Phormidium pseudopriestleyi FRX01</name>
    <dbReference type="NCBI Taxonomy" id="1759528"/>
    <lineage>
        <taxon>Bacteria</taxon>
        <taxon>Bacillati</taxon>
        <taxon>Cyanobacteriota</taxon>
        <taxon>Cyanophyceae</taxon>
        <taxon>Oscillatoriophycideae</taxon>
        <taxon>Oscillatoriales</taxon>
        <taxon>Oscillatoriaceae</taxon>
        <taxon>Phormidium</taxon>
    </lineage>
</organism>
<evidence type="ECO:0000313" key="3">
    <source>
        <dbReference type="Proteomes" id="UP000664844"/>
    </source>
</evidence>